<accession>A0A067MEY1</accession>
<keyword evidence="2" id="KW-1185">Reference proteome</keyword>
<dbReference type="InParanoid" id="A0A067MEY1"/>
<dbReference type="AlphaFoldDB" id="A0A067MEY1"/>
<name>A0A067MEY1_BOTB1</name>
<evidence type="ECO:0000313" key="2">
    <source>
        <dbReference type="Proteomes" id="UP000027195"/>
    </source>
</evidence>
<reference evidence="2" key="1">
    <citation type="journal article" date="2014" name="Proc. Natl. Acad. Sci. U.S.A.">
        <title>Extensive sampling of basidiomycete genomes demonstrates inadequacy of the white-rot/brown-rot paradigm for wood decay fungi.</title>
        <authorList>
            <person name="Riley R."/>
            <person name="Salamov A.A."/>
            <person name="Brown D.W."/>
            <person name="Nagy L.G."/>
            <person name="Floudas D."/>
            <person name="Held B.W."/>
            <person name="Levasseur A."/>
            <person name="Lombard V."/>
            <person name="Morin E."/>
            <person name="Otillar R."/>
            <person name="Lindquist E.A."/>
            <person name="Sun H."/>
            <person name="LaButti K.M."/>
            <person name="Schmutz J."/>
            <person name="Jabbour D."/>
            <person name="Luo H."/>
            <person name="Baker S.E."/>
            <person name="Pisabarro A.G."/>
            <person name="Walton J.D."/>
            <person name="Blanchette R.A."/>
            <person name="Henrissat B."/>
            <person name="Martin F."/>
            <person name="Cullen D."/>
            <person name="Hibbett D.S."/>
            <person name="Grigoriev I.V."/>
        </authorList>
    </citation>
    <scope>NUCLEOTIDE SEQUENCE [LARGE SCALE GENOMIC DNA]</scope>
    <source>
        <strain evidence="2">FD-172 SS1</strain>
    </source>
</reference>
<dbReference type="Proteomes" id="UP000027195">
    <property type="component" value="Unassembled WGS sequence"/>
</dbReference>
<sequence length="149" mass="17025">MMHEQSFSQVVRILWLISYTAEGIALSQQHTARHRILSHKAVLCKGTRSFCLWLPEASMRSPAPGDSHGYNTCVLFPCSPKPHHIIFDSYLCYEPHHRTSKGVERMPFSSLHTDRSLATYISRPLSRSFTRRHYAGVVPLARTTIPSLY</sequence>
<dbReference type="HOGENOM" id="CLU_1749339_0_0_1"/>
<evidence type="ECO:0000313" key="1">
    <source>
        <dbReference type="EMBL" id="KDQ10407.1"/>
    </source>
</evidence>
<proteinExistence type="predicted"/>
<dbReference type="EMBL" id="KL198068">
    <property type="protein sequence ID" value="KDQ10407.1"/>
    <property type="molecule type" value="Genomic_DNA"/>
</dbReference>
<organism evidence="1 2">
    <name type="scientific">Botryobasidium botryosum (strain FD-172 SS1)</name>
    <dbReference type="NCBI Taxonomy" id="930990"/>
    <lineage>
        <taxon>Eukaryota</taxon>
        <taxon>Fungi</taxon>
        <taxon>Dikarya</taxon>
        <taxon>Basidiomycota</taxon>
        <taxon>Agaricomycotina</taxon>
        <taxon>Agaricomycetes</taxon>
        <taxon>Cantharellales</taxon>
        <taxon>Botryobasidiaceae</taxon>
        <taxon>Botryobasidium</taxon>
    </lineage>
</organism>
<gene>
    <name evidence="1" type="ORF">BOTBODRAFT_36311</name>
</gene>
<protein>
    <submittedName>
        <fullName evidence="1">Uncharacterized protein</fullName>
    </submittedName>
</protein>